<dbReference type="EMBL" id="CAJVRL010000045">
    <property type="protein sequence ID" value="CAG8952286.1"/>
    <property type="molecule type" value="Genomic_DNA"/>
</dbReference>
<name>A0A9N9KRQ0_9HELO</name>
<feature type="compositionally biased region" description="Low complexity" evidence="1">
    <location>
        <begin position="1"/>
        <end position="18"/>
    </location>
</feature>
<dbReference type="AlphaFoldDB" id="A0A9N9KRQ0"/>
<accession>A0A9N9KRQ0</accession>
<evidence type="ECO:0000256" key="1">
    <source>
        <dbReference type="SAM" id="MobiDB-lite"/>
    </source>
</evidence>
<feature type="compositionally biased region" description="Basic and acidic residues" evidence="1">
    <location>
        <begin position="23"/>
        <end position="36"/>
    </location>
</feature>
<evidence type="ECO:0000313" key="2">
    <source>
        <dbReference type="EMBL" id="CAG8952286.1"/>
    </source>
</evidence>
<proteinExistence type="predicted"/>
<sequence>MPSTSKSSDPKPQQSQVSNSNRKKSEASKEDCDHPFPRAVIRQFALNFLQDMKIVRRKEKIKGDEVQFERSGDGGRGEGATLVTVLELL</sequence>
<dbReference type="OrthoDB" id="10425835at2759"/>
<reference evidence="2" key="1">
    <citation type="submission" date="2021-07" db="EMBL/GenBank/DDBJ databases">
        <authorList>
            <person name="Durling M."/>
        </authorList>
    </citation>
    <scope>NUCLEOTIDE SEQUENCE</scope>
</reference>
<protein>
    <submittedName>
        <fullName evidence="2">Uncharacterized protein</fullName>
    </submittedName>
</protein>
<gene>
    <name evidence="2" type="ORF">HYFRA_00001028</name>
</gene>
<dbReference type="Proteomes" id="UP000696280">
    <property type="component" value="Unassembled WGS sequence"/>
</dbReference>
<organism evidence="2 3">
    <name type="scientific">Hymenoscyphus fraxineus</name>
    <dbReference type="NCBI Taxonomy" id="746836"/>
    <lineage>
        <taxon>Eukaryota</taxon>
        <taxon>Fungi</taxon>
        <taxon>Dikarya</taxon>
        <taxon>Ascomycota</taxon>
        <taxon>Pezizomycotina</taxon>
        <taxon>Leotiomycetes</taxon>
        <taxon>Helotiales</taxon>
        <taxon>Helotiaceae</taxon>
        <taxon>Hymenoscyphus</taxon>
    </lineage>
</organism>
<keyword evidence="3" id="KW-1185">Reference proteome</keyword>
<feature type="region of interest" description="Disordered" evidence="1">
    <location>
        <begin position="1"/>
        <end position="36"/>
    </location>
</feature>
<evidence type="ECO:0000313" key="3">
    <source>
        <dbReference type="Proteomes" id="UP000696280"/>
    </source>
</evidence>
<comment type="caution">
    <text evidence="2">The sequence shown here is derived from an EMBL/GenBank/DDBJ whole genome shotgun (WGS) entry which is preliminary data.</text>
</comment>